<proteinExistence type="predicted"/>
<organism evidence="1 2">
    <name type="scientific">Paenibacillus zeisoli</name>
    <dbReference type="NCBI Taxonomy" id="2496267"/>
    <lineage>
        <taxon>Bacteria</taxon>
        <taxon>Bacillati</taxon>
        <taxon>Bacillota</taxon>
        <taxon>Bacilli</taxon>
        <taxon>Bacillales</taxon>
        <taxon>Paenibacillaceae</taxon>
        <taxon>Paenibacillus</taxon>
    </lineage>
</organism>
<reference evidence="1 2" key="1">
    <citation type="submission" date="2018-12" db="EMBL/GenBank/DDBJ databases">
        <authorList>
            <person name="Sun L."/>
            <person name="Chen Z."/>
        </authorList>
    </citation>
    <scope>NUCLEOTIDE SEQUENCE [LARGE SCALE GENOMIC DNA]</scope>
    <source>
        <strain evidence="1 2">3-5-3</strain>
    </source>
</reference>
<evidence type="ECO:0000313" key="1">
    <source>
        <dbReference type="EMBL" id="RUT31792.1"/>
    </source>
</evidence>
<name>A0A433XCI8_9BACL</name>
<dbReference type="RefSeq" id="WP_127199172.1">
    <property type="nucleotide sequence ID" value="NZ_RZNX01000003.1"/>
</dbReference>
<dbReference type="Proteomes" id="UP000272464">
    <property type="component" value="Unassembled WGS sequence"/>
</dbReference>
<gene>
    <name evidence="1" type="ORF">EJP77_10420</name>
</gene>
<evidence type="ECO:0008006" key="3">
    <source>
        <dbReference type="Google" id="ProtNLM"/>
    </source>
</evidence>
<protein>
    <recommendedName>
        <fullName evidence="3">DUF4363 family protein</fullName>
    </recommendedName>
</protein>
<evidence type="ECO:0000313" key="2">
    <source>
        <dbReference type="Proteomes" id="UP000272464"/>
    </source>
</evidence>
<sequence length="138" mass="15981">MNRKTLIILVCLLLIIAVGFNLYQYTEINKLSNQISKIDTEFKTEILRTASLIRQNDIKLAFENAVRLDTLSKFTSYYKDKTGFLNYPAIIVTDIRNHITLSNEIKNKKEISDLLNELSKNPTDQVISDRILMLLQQD</sequence>
<keyword evidence="2" id="KW-1185">Reference proteome</keyword>
<dbReference type="AlphaFoldDB" id="A0A433XCI8"/>
<dbReference type="EMBL" id="RZNX01000003">
    <property type="protein sequence ID" value="RUT31792.1"/>
    <property type="molecule type" value="Genomic_DNA"/>
</dbReference>
<accession>A0A433XCI8</accession>
<comment type="caution">
    <text evidence="1">The sequence shown here is derived from an EMBL/GenBank/DDBJ whole genome shotgun (WGS) entry which is preliminary data.</text>
</comment>